<dbReference type="EMBL" id="AXCZ01000146">
    <property type="protein sequence ID" value="KGM10366.1"/>
    <property type="molecule type" value="Genomic_DNA"/>
</dbReference>
<accession>A0A0A0BQX4</accession>
<sequence>MAWLWWVGGALLLVIVEMISLDLVLLMFAGGALVAAALAALGAPVWAQILGFAVASTLLLMALRPWLLRHLRMRMPLEETNAAAHLGRLAIAVTEVNERTGRVKLAGEVWTARTENDEVLPTGVEARVLRIAGATAVVTAHRRPDPGHQVTPTAPPSHNLPHDAPDTDGKEPTT</sequence>
<dbReference type="PANTHER" id="PTHR33507">
    <property type="entry name" value="INNER MEMBRANE PROTEIN YBBJ"/>
    <property type="match status" value="1"/>
</dbReference>
<evidence type="ECO:0000256" key="1">
    <source>
        <dbReference type="ARBA" id="ARBA00004141"/>
    </source>
</evidence>
<evidence type="ECO:0000256" key="3">
    <source>
        <dbReference type="ARBA" id="ARBA00022989"/>
    </source>
</evidence>
<feature type="region of interest" description="Disordered" evidence="5">
    <location>
        <begin position="140"/>
        <end position="174"/>
    </location>
</feature>
<reference evidence="8 9" key="1">
    <citation type="submission" date="2013-08" db="EMBL/GenBank/DDBJ databases">
        <title>Genome sequencing of Cellulomonas bogoriensis 69B4.</title>
        <authorList>
            <person name="Chen F."/>
            <person name="Li Y."/>
            <person name="Wang G."/>
        </authorList>
    </citation>
    <scope>NUCLEOTIDE SEQUENCE [LARGE SCALE GENOMIC DNA]</scope>
    <source>
        <strain evidence="8 9">69B4</strain>
    </source>
</reference>
<dbReference type="InterPro" id="IPR052165">
    <property type="entry name" value="Membrane_assoc_protease"/>
</dbReference>
<dbReference type="GO" id="GO:0005886">
    <property type="term" value="C:plasma membrane"/>
    <property type="evidence" value="ECO:0007669"/>
    <property type="project" value="TreeGrafter"/>
</dbReference>
<dbReference type="InterPro" id="IPR002810">
    <property type="entry name" value="NfeD-like_C"/>
</dbReference>
<comment type="caution">
    <text evidence="8">The sequence shown here is derived from an EMBL/GenBank/DDBJ whole genome shotgun (WGS) entry which is preliminary data.</text>
</comment>
<organism evidence="8 9">
    <name type="scientific">Cellulomonas bogoriensis 69B4 = DSM 16987</name>
    <dbReference type="NCBI Taxonomy" id="1386082"/>
    <lineage>
        <taxon>Bacteria</taxon>
        <taxon>Bacillati</taxon>
        <taxon>Actinomycetota</taxon>
        <taxon>Actinomycetes</taxon>
        <taxon>Micrococcales</taxon>
        <taxon>Cellulomonadaceae</taxon>
        <taxon>Cellulomonas</taxon>
    </lineage>
</organism>
<keyword evidence="3 6" id="KW-1133">Transmembrane helix</keyword>
<evidence type="ECO:0000256" key="5">
    <source>
        <dbReference type="SAM" id="MobiDB-lite"/>
    </source>
</evidence>
<dbReference type="InterPro" id="IPR012340">
    <property type="entry name" value="NA-bd_OB-fold"/>
</dbReference>
<protein>
    <submittedName>
        <fullName evidence="8">Membrane protein</fullName>
    </submittedName>
</protein>
<evidence type="ECO:0000313" key="9">
    <source>
        <dbReference type="Proteomes" id="UP000054314"/>
    </source>
</evidence>
<proteinExistence type="predicted"/>
<dbReference type="OrthoDB" id="3174252at2"/>
<evidence type="ECO:0000256" key="6">
    <source>
        <dbReference type="SAM" id="Phobius"/>
    </source>
</evidence>
<dbReference type="Pfam" id="PF01957">
    <property type="entry name" value="NfeD"/>
    <property type="match status" value="1"/>
</dbReference>
<evidence type="ECO:0000256" key="4">
    <source>
        <dbReference type="ARBA" id="ARBA00023136"/>
    </source>
</evidence>
<dbReference type="SUPFAM" id="SSF141322">
    <property type="entry name" value="NfeD domain-like"/>
    <property type="match status" value="1"/>
</dbReference>
<name>A0A0A0BQX4_9CELL</name>
<evidence type="ECO:0000256" key="2">
    <source>
        <dbReference type="ARBA" id="ARBA00022692"/>
    </source>
</evidence>
<dbReference type="Proteomes" id="UP000054314">
    <property type="component" value="Unassembled WGS sequence"/>
</dbReference>
<feature type="domain" description="NfeD-like C-terminal" evidence="7">
    <location>
        <begin position="84"/>
        <end position="138"/>
    </location>
</feature>
<evidence type="ECO:0000259" key="7">
    <source>
        <dbReference type="Pfam" id="PF01957"/>
    </source>
</evidence>
<evidence type="ECO:0000313" key="8">
    <source>
        <dbReference type="EMBL" id="KGM10366.1"/>
    </source>
</evidence>
<keyword evidence="9" id="KW-1185">Reference proteome</keyword>
<dbReference type="PANTHER" id="PTHR33507:SF3">
    <property type="entry name" value="INNER MEMBRANE PROTEIN YBBJ"/>
    <property type="match status" value="1"/>
</dbReference>
<keyword evidence="4 6" id="KW-0472">Membrane</keyword>
<feature type="transmembrane region" description="Helical" evidence="6">
    <location>
        <begin position="45"/>
        <end position="67"/>
    </location>
</feature>
<feature type="transmembrane region" description="Helical" evidence="6">
    <location>
        <begin position="12"/>
        <end position="39"/>
    </location>
</feature>
<keyword evidence="2 6" id="KW-0812">Transmembrane</keyword>
<gene>
    <name evidence="8" type="ORF">N869_04895</name>
</gene>
<feature type="compositionally biased region" description="Basic and acidic residues" evidence="5">
    <location>
        <begin position="160"/>
        <end position="174"/>
    </location>
</feature>
<comment type="subcellular location">
    <subcellularLocation>
        <location evidence="1">Membrane</location>
        <topology evidence="1">Multi-pass membrane protein</topology>
    </subcellularLocation>
</comment>
<dbReference type="AlphaFoldDB" id="A0A0A0BQX4"/>
<dbReference type="Gene3D" id="2.40.50.140">
    <property type="entry name" value="Nucleic acid-binding proteins"/>
    <property type="match status" value="1"/>
</dbReference>